<name>A0A251STK1_HELAN</name>
<evidence type="ECO:0000313" key="1">
    <source>
        <dbReference type="EMBL" id="KAF5778424.1"/>
    </source>
</evidence>
<reference evidence="1 3" key="1">
    <citation type="journal article" date="2017" name="Nature">
        <title>The sunflower genome provides insights into oil metabolism, flowering and Asterid evolution.</title>
        <authorList>
            <person name="Badouin H."/>
            <person name="Gouzy J."/>
            <person name="Grassa C.J."/>
            <person name="Murat F."/>
            <person name="Staton S.E."/>
            <person name="Cottret L."/>
            <person name="Lelandais-Briere C."/>
            <person name="Owens G.L."/>
            <person name="Carrere S."/>
            <person name="Mayjonade B."/>
            <person name="Legrand L."/>
            <person name="Gill N."/>
            <person name="Kane N.C."/>
            <person name="Bowers J.E."/>
            <person name="Hubner S."/>
            <person name="Bellec A."/>
            <person name="Berard A."/>
            <person name="Berges H."/>
            <person name="Blanchet N."/>
            <person name="Boniface M.C."/>
            <person name="Brunel D."/>
            <person name="Catrice O."/>
            <person name="Chaidir N."/>
            <person name="Claudel C."/>
            <person name="Donnadieu C."/>
            <person name="Faraut T."/>
            <person name="Fievet G."/>
            <person name="Helmstetter N."/>
            <person name="King M."/>
            <person name="Knapp S.J."/>
            <person name="Lai Z."/>
            <person name="Le Paslier M.C."/>
            <person name="Lippi Y."/>
            <person name="Lorenzon L."/>
            <person name="Mandel J.R."/>
            <person name="Marage G."/>
            <person name="Marchand G."/>
            <person name="Marquand E."/>
            <person name="Bret-Mestries E."/>
            <person name="Morien E."/>
            <person name="Nambeesan S."/>
            <person name="Nguyen T."/>
            <person name="Pegot-Espagnet P."/>
            <person name="Pouilly N."/>
            <person name="Raftis F."/>
            <person name="Sallet E."/>
            <person name="Schiex T."/>
            <person name="Thomas J."/>
            <person name="Vandecasteele C."/>
            <person name="Vares D."/>
            <person name="Vear F."/>
            <person name="Vautrin S."/>
            <person name="Crespi M."/>
            <person name="Mangin B."/>
            <person name="Burke J.M."/>
            <person name="Salse J."/>
            <person name="Munos S."/>
            <person name="Vincourt P."/>
            <person name="Rieseberg L.H."/>
            <person name="Langlade N.B."/>
        </authorList>
    </citation>
    <scope>NUCLEOTIDE SEQUENCE [LARGE SCALE GENOMIC DNA]</scope>
    <source>
        <strain evidence="3">cv. SF193</strain>
        <tissue evidence="1">Leaves</tissue>
    </source>
</reference>
<dbReference type="InParanoid" id="A0A251STK1"/>
<reference evidence="1" key="3">
    <citation type="submission" date="2020-06" db="EMBL/GenBank/DDBJ databases">
        <title>Helianthus annuus Genome sequencing and assembly Release 2.</title>
        <authorList>
            <person name="Gouzy J."/>
            <person name="Langlade N."/>
            <person name="Munos S."/>
        </authorList>
    </citation>
    <scope>NUCLEOTIDE SEQUENCE</scope>
    <source>
        <tissue evidence="1">Leaves</tissue>
    </source>
</reference>
<dbReference type="EMBL" id="MNCJ02000327">
    <property type="protein sequence ID" value="KAF5778424.1"/>
    <property type="molecule type" value="Genomic_DNA"/>
</dbReference>
<gene>
    <name evidence="2" type="ORF">HannXRQ_Chr13g0410371</name>
    <name evidence="1" type="ORF">HanXRQr2_Chr12g0547311</name>
</gene>
<evidence type="ECO:0000313" key="3">
    <source>
        <dbReference type="Proteomes" id="UP000215914"/>
    </source>
</evidence>
<dbReference type="Proteomes" id="UP000215914">
    <property type="component" value="Chromosome 13"/>
</dbReference>
<evidence type="ECO:0000313" key="2">
    <source>
        <dbReference type="EMBL" id="OTG02197.1"/>
    </source>
</evidence>
<reference evidence="2" key="2">
    <citation type="submission" date="2017-02" db="EMBL/GenBank/DDBJ databases">
        <title>Sunflower complete genome.</title>
        <authorList>
            <person name="Langlade N."/>
            <person name="Munos S."/>
        </authorList>
    </citation>
    <scope>NUCLEOTIDE SEQUENCE [LARGE SCALE GENOMIC DNA]</scope>
    <source>
        <tissue evidence="2">Leaves</tissue>
    </source>
</reference>
<keyword evidence="3" id="KW-1185">Reference proteome</keyword>
<accession>A0A251STK1</accession>
<dbReference type="Gramene" id="mRNA:HanXRQr2_Chr12g0547311">
    <property type="protein sequence ID" value="CDS:HanXRQr2_Chr12g0547311.1"/>
    <property type="gene ID" value="HanXRQr2_Chr12g0547311"/>
</dbReference>
<organism evidence="2 3">
    <name type="scientific">Helianthus annuus</name>
    <name type="common">Common sunflower</name>
    <dbReference type="NCBI Taxonomy" id="4232"/>
    <lineage>
        <taxon>Eukaryota</taxon>
        <taxon>Viridiplantae</taxon>
        <taxon>Streptophyta</taxon>
        <taxon>Embryophyta</taxon>
        <taxon>Tracheophyta</taxon>
        <taxon>Spermatophyta</taxon>
        <taxon>Magnoliopsida</taxon>
        <taxon>eudicotyledons</taxon>
        <taxon>Gunneridae</taxon>
        <taxon>Pentapetalae</taxon>
        <taxon>asterids</taxon>
        <taxon>campanulids</taxon>
        <taxon>Asterales</taxon>
        <taxon>Asteraceae</taxon>
        <taxon>Asteroideae</taxon>
        <taxon>Heliantheae alliance</taxon>
        <taxon>Heliantheae</taxon>
        <taxon>Helianthus</taxon>
    </lineage>
</organism>
<sequence length="61" mass="7217">MQNDTFQDLTFKNFIFLLHHNITAEHLKNTHTSNFSNLFLEHHGHSKLVSGWLEDLKLISR</sequence>
<dbReference type="EMBL" id="CM007902">
    <property type="protein sequence ID" value="OTG02197.1"/>
    <property type="molecule type" value="Genomic_DNA"/>
</dbReference>
<protein>
    <submittedName>
        <fullName evidence="2">Uncharacterized protein</fullName>
    </submittedName>
</protein>
<proteinExistence type="predicted"/>
<dbReference type="AlphaFoldDB" id="A0A251STK1"/>